<proteinExistence type="predicted"/>
<protein>
    <submittedName>
        <fullName evidence="1">Uncharacterized protein</fullName>
    </submittedName>
</protein>
<sequence>MELYRVEAGVKYGEWLKLESVRKSEVVLVKRIEGWNELEEYIKEESQKYFNLKHFGIDPCSRSIYSSRFQIKSKLGAVSEDQFNLNQHQNSEFYESYIINARMRYAKWKCEGYPAVVEKCRSKYGVLGLGDLERGQNLKGVQSIEEIPQEYVIVASEKYRNVKFHESQNRLEIERESKLVRGAEKVGVCDGKVVVEYLKEYSVSAKKRYLEYSENPEEFQKVKKEKHEISCEEMSRCVEELYCGLPDEVYKRKQSKKFAVYRRQKLQSERIAADRVRLAECGLRKSRGKQNDHIGTNNAYGNNGFRPFLFNNEHTTFAYTSSITQNHKHRENMIRKYVELGSSAEQEQNALIAAQQLAREKPMFHTRVMNRFT</sequence>
<reference evidence="1" key="1">
    <citation type="submission" date="2021-01" db="EMBL/GenBank/DDBJ databases">
        <authorList>
            <person name="Corre E."/>
            <person name="Pelletier E."/>
            <person name="Niang G."/>
            <person name="Scheremetjew M."/>
            <person name="Finn R."/>
            <person name="Kale V."/>
            <person name="Holt S."/>
            <person name="Cochrane G."/>
            <person name="Meng A."/>
            <person name="Brown T."/>
            <person name="Cohen L."/>
        </authorList>
    </citation>
    <scope>NUCLEOTIDE SEQUENCE</scope>
    <source>
        <strain evidence="1">CCMP3278</strain>
    </source>
</reference>
<accession>A0A7S0ZAW6</accession>
<name>A0A7S0ZAW6_9RHOD</name>
<dbReference type="EMBL" id="HBFP01000635">
    <property type="protein sequence ID" value="CAD8816083.1"/>
    <property type="molecule type" value="Transcribed_RNA"/>
</dbReference>
<dbReference type="AlphaFoldDB" id="A0A7S0ZAW6"/>
<organism evidence="1">
    <name type="scientific">Timspurckia oligopyrenoides</name>
    <dbReference type="NCBI Taxonomy" id="708627"/>
    <lineage>
        <taxon>Eukaryota</taxon>
        <taxon>Rhodophyta</taxon>
        <taxon>Bangiophyceae</taxon>
        <taxon>Porphyridiales</taxon>
        <taxon>Porphyridiaceae</taxon>
        <taxon>Timspurckia</taxon>
    </lineage>
</organism>
<gene>
    <name evidence="1" type="ORF">TOLI1172_LOCUS471</name>
</gene>
<evidence type="ECO:0000313" key="1">
    <source>
        <dbReference type="EMBL" id="CAD8816083.1"/>
    </source>
</evidence>